<accession>A0A1I8AHL0</accession>
<evidence type="ECO:0000313" key="3">
    <source>
        <dbReference type="Proteomes" id="UP000095287"/>
    </source>
</evidence>
<dbReference type="Proteomes" id="UP000095287">
    <property type="component" value="Unplaced"/>
</dbReference>
<protein>
    <submittedName>
        <fullName evidence="4">SAP domain-containing protein</fullName>
    </submittedName>
</protein>
<proteinExistence type="predicted"/>
<feature type="region of interest" description="Disordered" evidence="1">
    <location>
        <begin position="238"/>
        <end position="262"/>
    </location>
</feature>
<evidence type="ECO:0000256" key="1">
    <source>
        <dbReference type="SAM" id="MobiDB-lite"/>
    </source>
</evidence>
<dbReference type="Pfam" id="PF02037">
    <property type="entry name" value="SAP"/>
    <property type="match status" value="1"/>
</dbReference>
<evidence type="ECO:0000313" key="4">
    <source>
        <dbReference type="WBParaSite" id="L893_g5559.t1"/>
    </source>
</evidence>
<feature type="region of interest" description="Disordered" evidence="1">
    <location>
        <begin position="58"/>
        <end position="196"/>
    </location>
</feature>
<feature type="compositionally biased region" description="Basic and acidic residues" evidence="1">
    <location>
        <begin position="370"/>
        <end position="395"/>
    </location>
</feature>
<feature type="compositionally biased region" description="Basic and acidic residues" evidence="1">
    <location>
        <begin position="58"/>
        <end position="71"/>
    </location>
</feature>
<organism evidence="3 4">
    <name type="scientific">Steinernema glaseri</name>
    <dbReference type="NCBI Taxonomy" id="37863"/>
    <lineage>
        <taxon>Eukaryota</taxon>
        <taxon>Metazoa</taxon>
        <taxon>Ecdysozoa</taxon>
        <taxon>Nematoda</taxon>
        <taxon>Chromadorea</taxon>
        <taxon>Rhabditida</taxon>
        <taxon>Tylenchina</taxon>
        <taxon>Panagrolaimomorpha</taxon>
        <taxon>Strongyloidoidea</taxon>
        <taxon>Steinernematidae</taxon>
        <taxon>Steinernema</taxon>
    </lineage>
</organism>
<dbReference type="AlphaFoldDB" id="A0A1I8AHL0"/>
<sequence>MELENDGLMKLGPYRVRLSSMPYKELQKKAKRHSLCARGKKDELIERILPFFVKENSVPEEHEAMETDQPEKAVPQEAVAENNNEQVPEDHNVENIRPTPELKTPVPQPKRISRSSRKSRRSSMLREASPMDEILNREESPVDAVLNRTYSLSPKSSRLQSQEVTGEKGEGDNQLAGGSQHTPKTPTTLRKSIGPNRARFSMAHSKLHKKMESIDDRQKRVQERLKAYQAQTPKRFQELATPKSARATSEIAPPKFDPTIDPKKLSFNFGDVSPTRIQSVQREQQPAKSNIGSAKKIRPLTVPKVSKRLEELAAPKGSTRTIVKKPVPATSVSRFTRSRQAPRPYVDTTKMSNEEFERFTGKKVGTGRAMADHRKNHVEEQKVKRQRAFDKNRRI</sequence>
<evidence type="ECO:0000259" key="2">
    <source>
        <dbReference type="PROSITE" id="PS50800"/>
    </source>
</evidence>
<dbReference type="SMART" id="SM00513">
    <property type="entry name" value="SAP"/>
    <property type="match status" value="1"/>
</dbReference>
<keyword evidence="3" id="KW-1185">Reference proteome</keyword>
<reference evidence="4" key="1">
    <citation type="submission" date="2016-11" db="UniProtKB">
        <authorList>
            <consortium name="WormBaseParasite"/>
        </authorList>
    </citation>
    <scope>IDENTIFICATION</scope>
</reference>
<feature type="compositionally biased region" description="Polar residues" evidence="1">
    <location>
        <begin position="176"/>
        <end position="190"/>
    </location>
</feature>
<feature type="region of interest" description="Disordered" evidence="1">
    <location>
        <begin position="333"/>
        <end position="395"/>
    </location>
</feature>
<dbReference type="WBParaSite" id="L893_g5559.t1">
    <property type="protein sequence ID" value="L893_g5559.t1"/>
    <property type="gene ID" value="L893_g5559"/>
</dbReference>
<feature type="compositionally biased region" description="Basic residues" evidence="1">
    <location>
        <begin position="111"/>
        <end position="123"/>
    </location>
</feature>
<feature type="domain" description="SAP" evidence="2">
    <location>
        <begin position="18"/>
        <end position="52"/>
    </location>
</feature>
<dbReference type="InterPro" id="IPR003034">
    <property type="entry name" value="SAP_dom"/>
</dbReference>
<name>A0A1I8AHL0_9BILA</name>
<dbReference type="PROSITE" id="PS50800">
    <property type="entry name" value="SAP"/>
    <property type="match status" value="1"/>
</dbReference>
<feature type="compositionally biased region" description="Polar residues" evidence="1">
    <location>
        <begin position="148"/>
        <end position="164"/>
    </location>
</feature>